<name>A0A4T0UM78_9NEIS</name>
<dbReference type="EMBL" id="STGJ01000017">
    <property type="protein sequence ID" value="TIC79556.1"/>
    <property type="molecule type" value="Genomic_DNA"/>
</dbReference>
<comment type="catalytic activity">
    <reaction evidence="7 8">
        <text>an N-acyl-L-alpha-aminoacyl-tRNA + H2O = an N-acyl-L-amino acid + a tRNA + H(+)</text>
        <dbReference type="Rhea" id="RHEA:54448"/>
        <dbReference type="Rhea" id="RHEA-COMP:10123"/>
        <dbReference type="Rhea" id="RHEA-COMP:13883"/>
        <dbReference type="ChEBI" id="CHEBI:15377"/>
        <dbReference type="ChEBI" id="CHEBI:15378"/>
        <dbReference type="ChEBI" id="CHEBI:59874"/>
        <dbReference type="ChEBI" id="CHEBI:78442"/>
        <dbReference type="ChEBI" id="CHEBI:138191"/>
        <dbReference type="EC" id="3.1.1.29"/>
    </reaction>
</comment>
<evidence type="ECO:0000256" key="8">
    <source>
        <dbReference type="RuleBase" id="RU000673"/>
    </source>
</evidence>
<comment type="subcellular location">
    <subcellularLocation>
        <location evidence="7">Cytoplasm</location>
    </subcellularLocation>
</comment>
<reference evidence="10 11" key="1">
    <citation type="submission" date="2019-04" db="EMBL/GenBank/DDBJ databases">
        <title>Crenobacter sp. nov.</title>
        <authorList>
            <person name="Shi S."/>
        </authorList>
    </citation>
    <scope>NUCLEOTIDE SEQUENCE [LARGE SCALE GENOMIC DNA]</scope>
    <source>
        <strain evidence="10 11">GY 70310</strain>
    </source>
</reference>
<comment type="similarity">
    <text evidence="5 7 9">Belongs to the PTH family.</text>
</comment>
<dbReference type="CDD" id="cd00462">
    <property type="entry name" value="PTH"/>
    <property type="match status" value="1"/>
</dbReference>
<evidence type="ECO:0000256" key="9">
    <source>
        <dbReference type="RuleBase" id="RU004320"/>
    </source>
</evidence>
<dbReference type="PANTHER" id="PTHR17224">
    <property type="entry name" value="PEPTIDYL-TRNA HYDROLASE"/>
    <property type="match status" value="1"/>
</dbReference>
<dbReference type="HAMAP" id="MF_00083">
    <property type="entry name" value="Pept_tRNA_hydro_bact"/>
    <property type="match status" value="1"/>
</dbReference>
<feature type="active site" description="Proton acceptor" evidence="7">
    <location>
        <position position="22"/>
    </location>
</feature>
<dbReference type="GO" id="GO:0006515">
    <property type="term" value="P:protein quality control for misfolded or incompletely synthesized proteins"/>
    <property type="evidence" value="ECO:0007669"/>
    <property type="project" value="UniProtKB-UniRule"/>
</dbReference>
<evidence type="ECO:0000313" key="10">
    <source>
        <dbReference type="EMBL" id="TIC79556.1"/>
    </source>
</evidence>
<dbReference type="Pfam" id="PF01195">
    <property type="entry name" value="Pept_tRNA_hydro"/>
    <property type="match status" value="1"/>
</dbReference>
<evidence type="ECO:0000313" key="11">
    <source>
        <dbReference type="Proteomes" id="UP000308891"/>
    </source>
</evidence>
<comment type="caution">
    <text evidence="10">The sequence shown here is derived from an EMBL/GenBank/DDBJ whole genome shotgun (WGS) entry which is preliminary data.</text>
</comment>
<dbReference type="FunFam" id="3.40.50.1470:FF:000001">
    <property type="entry name" value="Peptidyl-tRNA hydrolase"/>
    <property type="match status" value="1"/>
</dbReference>
<evidence type="ECO:0000256" key="1">
    <source>
        <dbReference type="ARBA" id="ARBA00013260"/>
    </source>
</evidence>
<dbReference type="EC" id="3.1.1.29" evidence="1 7"/>
<protein>
    <recommendedName>
        <fullName evidence="6 7">Peptidyl-tRNA hydrolase</fullName>
        <shortName evidence="7">Pth</shortName>
        <ecNumber evidence="1 7">3.1.1.29</ecNumber>
    </recommendedName>
</protein>
<feature type="binding site" evidence="7">
    <location>
        <position position="117"/>
    </location>
    <ligand>
        <name>tRNA</name>
        <dbReference type="ChEBI" id="CHEBI:17843"/>
    </ligand>
</feature>
<dbReference type="GO" id="GO:0000049">
    <property type="term" value="F:tRNA binding"/>
    <property type="evidence" value="ECO:0007669"/>
    <property type="project" value="UniProtKB-UniRule"/>
</dbReference>
<dbReference type="GO" id="GO:0004045">
    <property type="term" value="F:peptidyl-tRNA hydrolase activity"/>
    <property type="evidence" value="ECO:0007669"/>
    <property type="project" value="UniProtKB-UniRule"/>
</dbReference>
<evidence type="ECO:0000256" key="6">
    <source>
        <dbReference type="ARBA" id="ARBA00050038"/>
    </source>
</evidence>
<proteinExistence type="inferred from homology"/>
<gene>
    <name evidence="7" type="primary">pth</name>
    <name evidence="10" type="ORF">E5K04_13510</name>
</gene>
<accession>A0A4T0UM78</accession>
<dbReference type="PROSITE" id="PS01195">
    <property type="entry name" value="PEPT_TRNA_HYDROL_1"/>
    <property type="match status" value="1"/>
</dbReference>
<dbReference type="RefSeq" id="WP_136555012.1">
    <property type="nucleotide sequence ID" value="NZ_STGJ01000017.1"/>
</dbReference>
<evidence type="ECO:0000256" key="4">
    <source>
        <dbReference type="ARBA" id="ARBA00022884"/>
    </source>
</evidence>
<dbReference type="InterPro" id="IPR018171">
    <property type="entry name" value="Pept_tRNA_hydro_CS"/>
</dbReference>
<keyword evidence="7" id="KW-0963">Cytoplasm</keyword>
<dbReference type="SUPFAM" id="SSF53178">
    <property type="entry name" value="Peptidyl-tRNA hydrolase-like"/>
    <property type="match status" value="1"/>
</dbReference>
<comment type="function">
    <text evidence="7">Hydrolyzes ribosome-free peptidyl-tRNAs (with 1 or more amino acids incorporated), which drop off the ribosome during protein synthesis, or as a result of ribosome stalling.</text>
</comment>
<dbReference type="Gene3D" id="3.40.50.1470">
    <property type="entry name" value="Peptidyl-tRNA hydrolase"/>
    <property type="match status" value="1"/>
</dbReference>
<feature type="site" description="Discriminates between blocked and unblocked aminoacyl-tRNA" evidence="7">
    <location>
        <position position="12"/>
    </location>
</feature>
<dbReference type="OrthoDB" id="9800507at2"/>
<keyword evidence="4 7" id="KW-0694">RNA-binding</keyword>
<evidence type="ECO:0000256" key="7">
    <source>
        <dbReference type="HAMAP-Rule" id="MF_00083"/>
    </source>
</evidence>
<feature type="binding site" evidence="7">
    <location>
        <position position="69"/>
    </location>
    <ligand>
        <name>tRNA</name>
        <dbReference type="ChEBI" id="CHEBI:17843"/>
    </ligand>
</feature>
<dbReference type="GO" id="GO:0005737">
    <property type="term" value="C:cytoplasm"/>
    <property type="evidence" value="ECO:0007669"/>
    <property type="project" value="UniProtKB-SubCell"/>
</dbReference>
<dbReference type="GO" id="GO:0072344">
    <property type="term" value="P:rescue of stalled ribosome"/>
    <property type="evidence" value="ECO:0007669"/>
    <property type="project" value="UniProtKB-UniRule"/>
</dbReference>
<dbReference type="Proteomes" id="UP000308891">
    <property type="component" value="Unassembled WGS sequence"/>
</dbReference>
<dbReference type="InterPro" id="IPR036416">
    <property type="entry name" value="Pept_tRNA_hydro_sf"/>
</dbReference>
<dbReference type="PANTHER" id="PTHR17224:SF1">
    <property type="entry name" value="PEPTIDYL-TRNA HYDROLASE"/>
    <property type="match status" value="1"/>
</dbReference>
<dbReference type="AlphaFoldDB" id="A0A4T0UM78"/>
<organism evidence="10 11">
    <name type="scientific">Crenobacter intestini</name>
    <dbReference type="NCBI Taxonomy" id="2563443"/>
    <lineage>
        <taxon>Bacteria</taxon>
        <taxon>Pseudomonadati</taxon>
        <taxon>Pseudomonadota</taxon>
        <taxon>Betaproteobacteria</taxon>
        <taxon>Neisseriales</taxon>
        <taxon>Neisseriaceae</taxon>
        <taxon>Crenobacter</taxon>
    </lineage>
</organism>
<keyword evidence="3 7" id="KW-0378">Hydrolase</keyword>
<keyword evidence="2 7" id="KW-0820">tRNA-binding</keyword>
<sequence length="194" mass="20829">MSAIRLIVGLGNPGADYEKTRHNAGFWFVDEAAWQLKAPQLGPEGKFFGEASRVRLAHGDVWLLKPSTFMNLSGQSVGALARFYKIAPEEVLVVHDELDLAPGVARFKQGGGHGGHNGLKDIIAKLGSPNFWRLRLGIGHPGDRAEVVNFVLKKPRAEEQQAIDDAMCAALTVLPQALGGDMAGAMQALHTAAK</sequence>
<feature type="binding site" evidence="7">
    <location>
        <position position="71"/>
    </location>
    <ligand>
        <name>tRNA</name>
        <dbReference type="ChEBI" id="CHEBI:17843"/>
    </ligand>
</feature>
<keyword evidence="11" id="KW-1185">Reference proteome</keyword>
<evidence type="ECO:0000256" key="5">
    <source>
        <dbReference type="ARBA" id="ARBA00038063"/>
    </source>
</evidence>
<comment type="function">
    <text evidence="7">Catalyzes the release of premature peptidyl moieties from peptidyl-tRNA molecules trapped in stalled 50S ribosomal subunits, and thus maintains levels of free tRNAs and 50S ribosomes.</text>
</comment>
<evidence type="ECO:0000256" key="2">
    <source>
        <dbReference type="ARBA" id="ARBA00022555"/>
    </source>
</evidence>
<dbReference type="InterPro" id="IPR001328">
    <property type="entry name" value="Pept_tRNA_hydro"/>
</dbReference>
<feature type="binding site" evidence="7">
    <location>
        <position position="17"/>
    </location>
    <ligand>
        <name>tRNA</name>
        <dbReference type="ChEBI" id="CHEBI:17843"/>
    </ligand>
</feature>
<comment type="subunit">
    <text evidence="7">Monomer.</text>
</comment>
<evidence type="ECO:0000256" key="3">
    <source>
        <dbReference type="ARBA" id="ARBA00022801"/>
    </source>
</evidence>
<feature type="site" description="Stabilizes the basic form of H active site to accept a proton" evidence="7">
    <location>
        <position position="96"/>
    </location>
</feature>
<dbReference type="NCBIfam" id="TIGR00447">
    <property type="entry name" value="pth"/>
    <property type="match status" value="1"/>
</dbReference>
<dbReference type="PROSITE" id="PS01196">
    <property type="entry name" value="PEPT_TRNA_HYDROL_2"/>
    <property type="match status" value="1"/>
</dbReference>